<evidence type="ECO:0000313" key="2">
    <source>
        <dbReference type="Proteomes" id="UP000523161"/>
    </source>
</evidence>
<dbReference type="Gene3D" id="3.10.620.30">
    <property type="match status" value="1"/>
</dbReference>
<dbReference type="InterPro" id="IPR038765">
    <property type="entry name" value="Papain-like_cys_pep_sf"/>
</dbReference>
<sequence length="211" mass="23979">MLLSVSILLSFQVFTRVEPFALSDTLLQQTEQGYGEAALQRVLRWQALINNSRGNSDWNKLHKANDFANREVAYASDEAHWGKSDYWATPLESLQTGAGDCEDYVILKYFMLRAMGVEENKLRLMYVRALTQNEPHMVLTYTEKPGQYPLVLDNINPKILPANKRTDLRPVYAFNGSGLWMAKAQGLGNKVENSAGVSQWQQLLERIEHGN</sequence>
<organism evidence="1 2">
    <name type="scientific">Rheinheimera lutimaris</name>
    <dbReference type="NCBI Taxonomy" id="2740584"/>
    <lineage>
        <taxon>Bacteria</taxon>
        <taxon>Pseudomonadati</taxon>
        <taxon>Pseudomonadota</taxon>
        <taxon>Gammaproteobacteria</taxon>
        <taxon>Chromatiales</taxon>
        <taxon>Chromatiaceae</taxon>
        <taxon>Rheinheimera</taxon>
    </lineage>
</organism>
<dbReference type="PANTHER" id="PTHR39327:SF1">
    <property type="entry name" value="BLR5470 PROTEIN"/>
    <property type="match status" value="1"/>
</dbReference>
<dbReference type="Proteomes" id="UP000523161">
    <property type="component" value="Unassembled WGS sequence"/>
</dbReference>
<dbReference type="EMBL" id="JABSOD010000005">
    <property type="protein sequence ID" value="NRQ42164.1"/>
    <property type="molecule type" value="Genomic_DNA"/>
</dbReference>
<accession>A0A7Y5EH82</accession>
<dbReference type="AlphaFoldDB" id="A0A7Y5EH82"/>
<dbReference type="Pfam" id="PF06035">
    <property type="entry name" value="Peptidase_C93"/>
    <property type="match status" value="1"/>
</dbReference>
<protein>
    <submittedName>
        <fullName evidence="1">Transglutaminase-like cysteine peptidase</fullName>
    </submittedName>
</protein>
<dbReference type="SUPFAM" id="SSF54001">
    <property type="entry name" value="Cysteine proteinases"/>
    <property type="match status" value="1"/>
</dbReference>
<dbReference type="PANTHER" id="PTHR39327">
    <property type="match status" value="1"/>
</dbReference>
<evidence type="ECO:0000313" key="1">
    <source>
        <dbReference type="EMBL" id="NRQ42164.1"/>
    </source>
</evidence>
<proteinExistence type="predicted"/>
<name>A0A7Y5EH82_9GAMM</name>
<reference evidence="1 2" key="1">
    <citation type="submission" date="2020-06" db="EMBL/GenBank/DDBJ databases">
        <title>Rheinheimera sp. nov., a marine bacterium isolated from coastal.</title>
        <authorList>
            <person name="Yu Q."/>
            <person name="Qi Y."/>
            <person name="Pu J."/>
        </authorList>
    </citation>
    <scope>NUCLEOTIDE SEQUENCE [LARGE SCALE GENOMIC DNA]</scope>
    <source>
        <strain evidence="1 2">YQF-2</strain>
    </source>
</reference>
<dbReference type="InterPro" id="IPR010319">
    <property type="entry name" value="Transglutaminase-like_Cys_pept"/>
</dbReference>
<gene>
    <name evidence="1" type="ORF">HRH59_06230</name>
</gene>
<comment type="caution">
    <text evidence="1">The sequence shown here is derived from an EMBL/GenBank/DDBJ whole genome shotgun (WGS) entry which is preliminary data.</text>
</comment>
<keyword evidence="2" id="KW-1185">Reference proteome</keyword>